<proteinExistence type="predicted"/>
<evidence type="ECO:0000313" key="3">
    <source>
        <dbReference type="Proteomes" id="UP000000707"/>
    </source>
</evidence>
<evidence type="ECO:0000313" key="2">
    <source>
        <dbReference type="EMBL" id="EGV62809.1"/>
    </source>
</evidence>
<evidence type="ECO:0000256" key="1">
    <source>
        <dbReference type="SAM" id="MobiDB-lite"/>
    </source>
</evidence>
<dbReference type="KEGG" id="cten:18249129"/>
<accession>G3BBF6</accession>
<dbReference type="AlphaFoldDB" id="G3BBF6"/>
<dbReference type="RefSeq" id="XP_006688979.1">
    <property type="nucleotide sequence ID" value="XM_006688916.1"/>
</dbReference>
<gene>
    <name evidence="2" type="ORF">CANTEDRAFT_125790</name>
</gene>
<dbReference type="GeneID" id="18249129"/>
<name>G3BBF6_CANTC</name>
<reference evidence="2 3" key="1">
    <citation type="journal article" date="2011" name="Proc. Natl. Acad. Sci. U.S.A.">
        <title>Comparative genomics of xylose-fermenting fungi for enhanced biofuel production.</title>
        <authorList>
            <person name="Wohlbach D.J."/>
            <person name="Kuo A."/>
            <person name="Sato T.K."/>
            <person name="Potts K.M."/>
            <person name="Salamov A.A."/>
            <person name="LaButti K.M."/>
            <person name="Sun H."/>
            <person name="Clum A."/>
            <person name="Pangilinan J.L."/>
            <person name="Lindquist E.A."/>
            <person name="Lucas S."/>
            <person name="Lapidus A."/>
            <person name="Jin M."/>
            <person name="Gunawan C."/>
            <person name="Balan V."/>
            <person name="Dale B.E."/>
            <person name="Jeffries T.W."/>
            <person name="Zinkel R."/>
            <person name="Barry K.W."/>
            <person name="Grigoriev I.V."/>
            <person name="Gasch A.P."/>
        </authorList>
    </citation>
    <scope>NUCLEOTIDE SEQUENCE [LARGE SCALE GENOMIC DNA]</scope>
    <source>
        <strain evidence="3">ATCC 10573 / BCRC 21748 / CBS 615 / JCM 9827 / NBRC 10315 / NRRL Y-1498 / VKM Y-70</strain>
    </source>
</reference>
<dbReference type="EMBL" id="GL996527">
    <property type="protein sequence ID" value="EGV62809.1"/>
    <property type="molecule type" value="Genomic_DNA"/>
</dbReference>
<dbReference type="eggNOG" id="ENOG502SB1E">
    <property type="taxonomic scope" value="Eukaryota"/>
</dbReference>
<dbReference type="Proteomes" id="UP000000707">
    <property type="component" value="Unassembled WGS sequence"/>
</dbReference>
<feature type="region of interest" description="Disordered" evidence="1">
    <location>
        <begin position="103"/>
        <end position="175"/>
    </location>
</feature>
<sequence length="194" mass="21052">MEPIQDDNDQISFQYANDCDLEIHCSPFGLSGLYIKVKGTNIMGVGSTMGLITGSTKGLIHYNDSQDLMDQKYKLYLVVEDDGMLRIDFTKISPLAQGSEDISAGPAGVKLNKKDEESVGKSPASVSTGGSSSYQSSSKSPKPLDKIDTGNTLEGETNLEEDSMPSLIFRGKCPDGRPSHIQPFIGIFSFERED</sequence>
<organism evidence="3">
    <name type="scientific">Candida tenuis (strain ATCC 10573 / BCRC 21748 / CBS 615 / JCM 9827 / NBRC 10315 / NRRL Y-1498 / VKM Y-70)</name>
    <name type="common">Yeast</name>
    <name type="synonym">Yamadazyma tenuis</name>
    <dbReference type="NCBI Taxonomy" id="590646"/>
    <lineage>
        <taxon>Eukaryota</taxon>
        <taxon>Fungi</taxon>
        <taxon>Dikarya</taxon>
        <taxon>Ascomycota</taxon>
        <taxon>Saccharomycotina</taxon>
        <taxon>Pichiomycetes</taxon>
        <taxon>Debaryomycetaceae</taxon>
        <taxon>Yamadazyma</taxon>
    </lineage>
</organism>
<keyword evidence="3" id="KW-1185">Reference proteome</keyword>
<feature type="compositionally biased region" description="Low complexity" evidence="1">
    <location>
        <begin position="121"/>
        <end position="141"/>
    </location>
</feature>
<dbReference type="OrthoDB" id="4031013at2759"/>
<protein>
    <submittedName>
        <fullName evidence="2">Uncharacterized protein</fullName>
    </submittedName>
</protein>